<dbReference type="CDD" id="cd00293">
    <property type="entry name" value="USP-like"/>
    <property type="match status" value="1"/>
</dbReference>
<dbReference type="OrthoDB" id="9804721at2"/>
<proteinExistence type="inferred from homology"/>
<dbReference type="Pfam" id="PF00582">
    <property type="entry name" value="Usp"/>
    <property type="match status" value="1"/>
</dbReference>
<dbReference type="Proteomes" id="UP000294664">
    <property type="component" value="Unassembled WGS sequence"/>
</dbReference>
<organism evidence="3 4">
    <name type="scientific">Aquabacter spiritensis</name>
    <dbReference type="NCBI Taxonomy" id="933073"/>
    <lineage>
        <taxon>Bacteria</taxon>
        <taxon>Pseudomonadati</taxon>
        <taxon>Pseudomonadota</taxon>
        <taxon>Alphaproteobacteria</taxon>
        <taxon>Hyphomicrobiales</taxon>
        <taxon>Xanthobacteraceae</taxon>
        <taxon>Aquabacter</taxon>
    </lineage>
</organism>
<dbReference type="RefSeq" id="WP_132033156.1">
    <property type="nucleotide sequence ID" value="NZ_SMAI01000010.1"/>
</dbReference>
<feature type="domain" description="UspA" evidence="2">
    <location>
        <begin position="154"/>
        <end position="275"/>
    </location>
</feature>
<comment type="caution">
    <text evidence="3">The sequence shown here is derived from an EMBL/GenBank/DDBJ whole genome shotgun (WGS) entry which is preliminary data.</text>
</comment>
<dbReference type="SUPFAM" id="SSF52402">
    <property type="entry name" value="Adenine nucleotide alpha hydrolases-like"/>
    <property type="match status" value="2"/>
</dbReference>
<accession>A0A4R3LXH7</accession>
<evidence type="ECO:0000313" key="3">
    <source>
        <dbReference type="EMBL" id="TCT03307.1"/>
    </source>
</evidence>
<evidence type="ECO:0000313" key="4">
    <source>
        <dbReference type="Proteomes" id="UP000294664"/>
    </source>
</evidence>
<evidence type="ECO:0000259" key="2">
    <source>
        <dbReference type="Pfam" id="PF00582"/>
    </source>
</evidence>
<dbReference type="EMBL" id="SMAI01000010">
    <property type="protein sequence ID" value="TCT03307.1"/>
    <property type="molecule type" value="Genomic_DNA"/>
</dbReference>
<reference evidence="3 4" key="1">
    <citation type="submission" date="2019-03" db="EMBL/GenBank/DDBJ databases">
        <title>Genomic Encyclopedia of Type Strains, Phase IV (KMG-IV): sequencing the most valuable type-strain genomes for metagenomic binning, comparative biology and taxonomic classification.</title>
        <authorList>
            <person name="Goeker M."/>
        </authorList>
    </citation>
    <scope>NUCLEOTIDE SEQUENCE [LARGE SCALE GENOMIC DNA]</scope>
    <source>
        <strain evidence="3 4">DSM 9035</strain>
    </source>
</reference>
<dbReference type="PRINTS" id="PR01438">
    <property type="entry name" value="UNVRSLSTRESS"/>
</dbReference>
<dbReference type="AlphaFoldDB" id="A0A4R3LXH7"/>
<sequence length="276" mass="28968">MIRDILVSLTQGTERDPAAAFAASLAAAFSAHLTGVAVTYEIDVPPFYMGAVPTDFIETQSQENEAAAKQAAARFAQLAAGAGIGYDLRTLSASLGVAANTFAQTARLFDLTVVAQPDPDRPGPEEVIAETVLLDSGRAVLLVPYVQTAPFTARRAVLAWDGSRAAARALAEGLPLLRNAAVVEVLQVIRGSEEAPGGDDVARHLLRHGIDARVRALHLGGSETSIAQTILNEVSDQDADLVVMGGYGHSRLRELVLGGVTREILGAMTVPVLMAH</sequence>
<dbReference type="PANTHER" id="PTHR46268:SF15">
    <property type="entry name" value="UNIVERSAL STRESS PROTEIN HP_0031"/>
    <property type="match status" value="1"/>
</dbReference>
<dbReference type="Gene3D" id="3.40.50.12370">
    <property type="match status" value="1"/>
</dbReference>
<dbReference type="PANTHER" id="PTHR46268">
    <property type="entry name" value="STRESS RESPONSE PROTEIN NHAX"/>
    <property type="match status" value="1"/>
</dbReference>
<protein>
    <submittedName>
        <fullName evidence="3">Universal stress protein family protein</fullName>
    </submittedName>
</protein>
<comment type="similarity">
    <text evidence="1">Belongs to the universal stress protein A family.</text>
</comment>
<name>A0A4R3LXH7_9HYPH</name>
<dbReference type="InterPro" id="IPR006016">
    <property type="entry name" value="UspA"/>
</dbReference>
<gene>
    <name evidence="3" type="ORF">EDC64_110172</name>
</gene>
<keyword evidence="4" id="KW-1185">Reference proteome</keyword>
<evidence type="ECO:0000256" key="1">
    <source>
        <dbReference type="ARBA" id="ARBA00008791"/>
    </source>
</evidence>
<dbReference type="InterPro" id="IPR006015">
    <property type="entry name" value="Universal_stress_UspA"/>
</dbReference>